<dbReference type="InterPro" id="IPR038109">
    <property type="entry name" value="DNA_bind_recomb_sf"/>
</dbReference>
<dbReference type="GO" id="GO:0003677">
    <property type="term" value="F:DNA binding"/>
    <property type="evidence" value="ECO:0007669"/>
    <property type="project" value="UniProtKB-KW"/>
</dbReference>
<evidence type="ECO:0000313" key="4">
    <source>
        <dbReference type="EMBL" id="GGI74960.1"/>
    </source>
</evidence>
<accession>A0AAV4K6A8</accession>
<dbReference type="Pfam" id="PF00239">
    <property type="entry name" value="Resolvase"/>
    <property type="match status" value="1"/>
</dbReference>
<dbReference type="PANTHER" id="PTHR30461">
    <property type="entry name" value="DNA-INVERTASE FROM LAMBDOID PROPHAGE"/>
    <property type="match status" value="1"/>
</dbReference>
<dbReference type="InterPro" id="IPR011109">
    <property type="entry name" value="DNA_bind_recombinase_dom"/>
</dbReference>
<evidence type="ECO:0000256" key="2">
    <source>
        <dbReference type="ARBA" id="ARBA00023172"/>
    </source>
</evidence>
<dbReference type="GO" id="GO:0000150">
    <property type="term" value="F:DNA strand exchange activity"/>
    <property type="evidence" value="ECO:0007669"/>
    <property type="project" value="InterPro"/>
</dbReference>
<reference evidence="4" key="4">
    <citation type="submission" date="2023-08" db="EMBL/GenBank/DDBJ databases">
        <authorList>
            <person name="Sun Q."/>
            <person name="Zhou Y."/>
        </authorList>
    </citation>
    <scope>NUCLEOTIDE SEQUENCE</scope>
    <source>
        <strain evidence="5">CGMCC 1.8884</strain>
        <strain evidence="4">CGMCC 1.8885</strain>
    </source>
</reference>
<dbReference type="SMART" id="SM00857">
    <property type="entry name" value="Resolvase"/>
    <property type="match status" value="1"/>
</dbReference>
<feature type="domain" description="Recombinase" evidence="3">
    <location>
        <begin position="159"/>
        <end position="268"/>
    </location>
</feature>
<dbReference type="Gene3D" id="3.90.1750.20">
    <property type="entry name" value="Putative Large Serine Recombinase, Chain B, Domain 2"/>
    <property type="match status" value="1"/>
</dbReference>
<evidence type="ECO:0000313" key="6">
    <source>
        <dbReference type="Proteomes" id="UP000630135"/>
    </source>
</evidence>
<keyword evidence="6" id="KW-1185">Reference proteome</keyword>
<comment type="caution">
    <text evidence="4">The sequence shown here is derived from an EMBL/GenBank/DDBJ whole genome shotgun (WGS) entry which is preliminary data.</text>
</comment>
<protein>
    <recommendedName>
        <fullName evidence="3">Recombinase domain-containing protein</fullName>
    </recommendedName>
</protein>
<dbReference type="InterPro" id="IPR006119">
    <property type="entry name" value="Resolv_N"/>
</dbReference>
<sequence>MTPSIAAIGCIRVSTDQQADQYGPDRQRQEIEREAERAGLDIIDWLEESVSGANHARAAENAYYALLRERPGLNFIFSHPNRVGRHVEVIVGIARTIHQRGGTVHVAGLGNLRDARNWKYFLRDAADAESDYQNIVHQLVSGKRAKAAIHGLWPHGDVPWGYVLQRDQRGRSTLPAPDPAVAPIIRRVFDLAETMGQARMQQVLNAEGLPTAKGGRWATTSLNNILSNSRYTGEAVFQGITVRYEAIITKEQFERVQVKRALRKREPGPRDTSLLWAGHVRCPDCGGSIGRDGHKTKYGQYIYYRCWRSRRGEAARQGLEQPCANSRNWPTGEADDLWWLYLVEHLTDPALLAEIVAPPIEPAVSPPPARVSELEDAIARAWEPFAAGKIPQSVAERLAAPYVAELEQLRAEYGPRPARPAPNYAVQAAQFASALRGGGLTFAQRRELLAALDVRLYVGPHGPERLSLNIP</sequence>
<dbReference type="InterPro" id="IPR036162">
    <property type="entry name" value="Resolvase-like_N_sf"/>
</dbReference>
<keyword evidence="1" id="KW-0238">DNA-binding</keyword>
<organism evidence="4 7">
    <name type="scientific">Deinococcus wulumuqiensis</name>
    <dbReference type="NCBI Taxonomy" id="980427"/>
    <lineage>
        <taxon>Bacteria</taxon>
        <taxon>Thermotogati</taxon>
        <taxon>Deinococcota</taxon>
        <taxon>Deinococci</taxon>
        <taxon>Deinococcales</taxon>
        <taxon>Deinococcaceae</taxon>
        <taxon>Deinococcus</taxon>
    </lineage>
</organism>
<dbReference type="Proteomes" id="UP000652720">
    <property type="component" value="Unassembled WGS sequence"/>
</dbReference>
<gene>
    <name evidence="5" type="ORF">GCM10008021_03080</name>
    <name evidence="4" type="ORF">GCM10010914_06410</name>
</gene>
<reference evidence="4" key="2">
    <citation type="journal article" date="2014" name="Int. J. Syst. Evol. Microbiol.">
        <title>Complete genome sequence of Corynebacterium casei LMG S-19264T (=DSM 44701T), isolated from a smear-ripened cheese.</title>
        <authorList>
            <consortium name="US DOE Joint Genome Institute (JGI-PGF)"/>
            <person name="Walter F."/>
            <person name="Albersmeier A."/>
            <person name="Kalinowski J."/>
            <person name="Ruckert C."/>
        </authorList>
    </citation>
    <scope>NUCLEOTIDE SEQUENCE</scope>
    <source>
        <strain evidence="4">CGMCC 1.8885</strain>
    </source>
</reference>
<dbReference type="RefSeq" id="WP_081608180.1">
    <property type="nucleotide sequence ID" value="NZ_BMLZ01000003.1"/>
</dbReference>
<dbReference type="InterPro" id="IPR025827">
    <property type="entry name" value="Zn_ribbon_recom_dom"/>
</dbReference>
<dbReference type="PROSITE" id="PS51737">
    <property type="entry name" value="RECOMBINASE_DNA_BIND"/>
    <property type="match status" value="1"/>
</dbReference>
<dbReference type="Gene3D" id="3.40.50.1390">
    <property type="entry name" value="Resolvase, N-terminal catalytic domain"/>
    <property type="match status" value="1"/>
</dbReference>
<dbReference type="Proteomes" id="UP000630135">
    <property type="component" value="Unassembled WGS sequence"/>
</dbReference>
<keyword evidence="2" id="KW-0233">DNA recombination</keyword>
<dbReference type="EMBL" id="BMLZ01000003">
    <property type="protein sequence ID" value="GGP28657.1"/>
    <property type="molecule type" value="Genomic_DNA"/>
</dbReference>
<dbReference type="AlphaFoldDB" id="A0AAV4K6A8"/>
<dbReference type="Pfam" id="PF07508">
    <property type="entry name" value="Recombinase"/>
    <property type="match status" value="1"/>
</dbReference>
<reference evidence="5" key="1">
    <citation type="journal article" date="2014" name="Int. J. Syst. Evol. Microbiol.">
        <title>Complete genome of a new Firmicutes species belonging to the dominant human colonic microbiota ('Ruminococcus bicirculans') reveals two chromosomes and a selective capacity to utilize plant glucans.</title>
        <authorList>
            <consortium name="NISC Comparative Sequencing Program"/>
            <person name="Wegmann U."/>
            <person name="Louis P."/>
            <person name="Goesmann A."/>
            <person name="Henrissat B."/>
            <person name="Duncan S.H."/>
            <person name="Flint H.J."/>
        </authorList>
    </citation>
    <scope>NUCLEOTIDE SEQUENCE</scope>
    <source>
        <strain evidence="5">CGMCC 1.8884</strain>
    </source>
</reference>
<dbReference type="GeneID" id="59164617"/>
<dbReference type="InterPro" id="IPR050639">
    <property type="entry name" value="SSR_resolvase"/>
</dbReference>
<dbReference type="PANTHER" id="PTHR30461:SF2">
    <property type="entry name" value="SERINE RECOMBINASE PINE-RELATED"/>
    <property type="match status" value="1"/>
</dbReference>
<evidence type="ECO:0000259" key="3">
    <source>
        <dbReference type="PROSITE" id="PS51737"/>
    </source>
</evidence>
<evidence type="ECO:0000313" key="5">
    <source>
        <dbReference type="EMBL" id="GGP28657.1"/>
    </source>
</evidence>
<dbReference type="SUPFAM" id="SSF53041">
    <property type="entry name" value="Resolvase-like"/>
    <property type="match status" value="1"/>
</dbReference>
<dbReference type="Pfam" id="PF13408">
    <property type="entry name" value="Zn_ribbon_recom"/>
    <property type="match status" value="1"/>
</dbReference>
<proteinExistence type="predicted"/>
<evidence type="ECO:0000313" key="7">
    <source>
        <dbReference type="Proteomes" id="UP000652720"/>
    </source>
</evidence>
<evidence type="ECO:0000256" key="1">
    <source>
        <dbReference type="ARBA" id="ARBA00023125"/>
    </source>
</evidence>
<name>A0AAV4K6A8_9DEIO</name>
<reference evidence="6" key="3">
    <citation type="journal article" date="2019" name="Int. J. Syst. Evol. Microbiol.">
        <title>The Global Catalogue of Microorganisms (GCM) 10K type strain sequencing project: providing services to taxonomists for standard genome sequencing and annotation.</title>
        <authorList>
            <consortium name="The Broad Institute Genomics Platform"/>
            <consortium name="The Broad Institute Genome Sequencing Center for Infectious Disease"/>
            <person name="Wu L."/>
            <person name="Ma J."/>
        </authorList>
    </citation>
    <scope>NUCLEOTIDE SEQUENCE [LARGE SCALE GENOMIC DNA]</scope>
    <source>
        <strain evidence="6">CGMCC 1.8884</strain>
    </source>
</reference>
<dbReference type="EMBL" id="BMMA01000004">
    <property type="protein sequence ID" value="GGI74960.1"/>
    <property type="molecule type" value="Genomic_DNA"/>
</dbReference>